<gene>
    <name evidence="2" type="ORF">TRIP_B40179</name>
</gene>
<dbReference type="AlphaFoldDB" id="A0A653ADX0"/>
<proteinExistence type="predicted"/>
<reference evidence="2" key="1">
    <citation type="submission" date="2018-07" db="EMBL/GenBank/DDBJ databases">
        <authorList>
            <consortium name="Genoscope - CEA"/>
            <person name="William W."/>
        </authorList>
    </citation>
    <scope>NUCLEOTIDE SEQUENCE</scope>
    <source>
        <strain evidence="2">IK1</strain>
    </source>
</reference>
<protein>
    <submittedName>
        <fullName evidence="2">Uncharacterized protein</fullName>
    </submittedName>
</protein>
<keyword evidence="1" id="KW-0175">Coiled coil</keyword>
<sequence>MRFFAMPYSLGLLTAWIPVFLLSQAVWGEDPQDPPDPCAALRQEIQTLRKTVAALEDVNNLFMENLANCTEENQDLTERLEGSPNPVPAVEEAEKQRLIDLLHQRLSVDDPLIYLHKLNPGELEALIAAVEKGCNPAAQRAP</sequence>
<evidence type="ECO:0000313" key="2">
    <source>
        <dbReference type="EMBL" id="VBB46261.1"/>
    </source>
</evidence>
<accession>A0A653ADX0</accession>
<organism evidence="2">
    <name type="scientific">Uncultured Desulfatiglans sp</name>
    <dbReference type="NCBI Taxonomy" id="1748965"/>
    <lineage>
        <taxon>Bacteria</taxon>
        <taxon>Pseudomonadati</taxon>
        <taxon>Thermodesulfobacteriota</taxon>
        <taxon>Desulfobacteria</taxon>
        <taxon>Desulfatiglandales</taxon>
        <taxon>Desulfatiglandaceae</taxon>
        <taxon>Desulfatiglans</taxon>
        <taxon>environmental samples</taxon>
    </lineage>
</organism>
<feature type="coiled-coil region" evidence="1">
    <location>
        <begin position="38"/>
        <end position="79"/>
    </location>
</feature>
<name>A0A653ADX0_UNCDX</name>
<dbReference type="EMBL" id="UPXX01000031">
    <property type="protein sequence ID" value="VBB46261.1"/>
    <property type="molecule type" value="Genomic_DNA"/>
</dbReference>
<evidence type="ECO:0000256" key="1">
    <source>
        <dbReference type="SAM" id="Coils"/>
    </source>
</evidence>